<evidence type="ECO:0000313" key="8">
    <source>
        <dbReference type="EMBL" id="MBC8568752.1"/>
    </source>
</evidence>
<evidence type="ECO:0000313" key="9">
    <source>
        <dbReference type="Proteomes" id="UP000610862"/>
    </source>
</evidence>
<dbReference type="AlphaFoldDB" id="A0A926EBI6"/>
<dbReference type="PANTHER" id="PTHR11941:SF54">
    <property type="entry name" value="ENOYL-COA HYDRATASE, MITOCHONDRIAL"/>
    <property type="match status" value="1"/>
</dbReference>
<comment type="catalytic activity">
    <reaction evidence="5">
        <text>a short-chain (3S)-3-hydroxyacyl-CoA = a short-chain (2E)-enoyl-CoA + H2O</text>
        <dbReference type="Rhea" id="RHEA:52664"/>
        <dbReference type="ChEBI" id="CHEBI:15377"/>
        <dbReference type="ChEBI" id="CHEBI:87488"/>
        <dbReference type="ChEBI" id="CHEBI:136760"/>
        <dbReference type="EC" id="4.2.1.150"/>
    </reaction>
</comment>
<gene>
    <name evidence="8" type="ORF">H8692_08280</name>
</gene>
<dbReference type="SUPFAM" id="SSF52096">
    <property type="entry name" value="ClpP/crotonase"/>
    <property type="match status" value="1"/>
</dbReference>
<dbReference type="PROSITE" id="PS00166">
    <property type="entry name" value="ENOYL_COA_HYDRATASE"/>
    <property type="match status" value="1"/>
</dbReference>
<evidence type="ECO:0000256" key="7">
    <source>
        <dbReference type="RuleBase" id="RU003707"/>
    </source>
</evidence>
<dbReference type="InterPro" id="IPR014748">
    <property type="entry name" value="Enoyl-CoA_hydra_C"/>
</dbReference>
<dbReference type="InterPro" id="IPR001753">
    <property type="entry name" value="Enoyl-CoA_hydra/iso"/>
</dbReference>
<dbReference type="EMBL" id="JACRTA010000003">
    <property type="protein sequence ID" value="MBC8568752.1"/>
    <property type="molecule type" value="Genomic_DNA"/>
</dbReference>
<dbReference type="PANTHER" id="PTHR11941">
    <property type="entry name" value="ENOYL-COA HYDRATASE-RELATED"/>
    <property type="match status" value="1"/>
</dbReference>
<evidence type="ECO:0000256" key="5">
    <source>
        <dbReference type="ARBA" id="ARBA00050624"/>
    </source>
</evidence>
<organism evidence="8 9">
    <name type="scientific">Lentihominibacter hominis</name>
    <dbReference type="NCBI Taxonomy" id="2763645"/>
    <lineage>
        <taxon>Bacteria</taxon>
        <taxon>Bacillati</taxon>
        <taxon>Bacillota</taxon>
        <taxon>Clostridia</taxon>
        <taxon>Peptostreptococcales</taxon>
        <taxon>Anaerovoracaceae</taxon>
        <taxon>Lentihominibacter</taxon>
    </lineage>
</organism>
<evidence type="ECO:0000256" key="6">
    <source>
        <dbReference type="ARBA" id="ARBA00067035"/>
    </source>
</evidence>
<dbReference type="FunFam" id="3.90.226.10:FF:000009">
    <property type="entry name" value="Carnitinyl-CoA dehydratase"/>
    <property type="match status" value="1"/>
</dbReference>
<name>A0A926EBI6_9FIRM</name>
<dbReference type="GO" id="GO:0006635">
    <property type="term" value="P:fatty acid beta-oxidation"/>
    <property type="evidence" value="ECO:0007669"/>
    <property type="project" value="TreeGrafter"/>
</dbReference>
<comment type="subunit">
    <text evidence="3">Homotetramer.</text>
</comment>
<dbReference type="Proteomes" id="UP000610862">
    <property type="component" value="Unassembled WGS sequence"/>
</dbReference>
<dbReference type="EC" id="4.2.1.150" evidence="6"/>
<accession>A0A926EBI6</accession>
<dbReference type="CDD" id="cd06558">
    <property type="entry name" value="crotonase-like"/>
    <property type="match status" value="1"/>
</dbReference>
<keyword evidence="9" id="KW-1185">Reference proteome</keyword>
<dbReference type="Pfam" id="PF00378">
    <property type="entry name" value="ECH_1"/>
    <property type="match status" value="1"/>
</dbReference>
<comment type="similarity">
    <text evidence="2 7">Belongs to the enoyl-CoA hydratase/isomerase family.</text>
</comment>
<dbReference type="FunFam" id="1.10.12.10:FF:000001">
    <property type="entry name" value="Probable enoyl-CoA hydratase, mitochondrial"/>
    <property type="match status" value="1"/>
</dbReference>
<evidence type="ECO:0000256" key="3">
    <source>
        <dbReference type="ARBA" id="ARBA00011881"/>
    </source>
</evidence>
<reference evidence="8" key="1">
    <citation type="submission" date="2020-08" db="EMBL/GenBank/DDBJ databases">
        <title>Genome public.</title>
        <authorList>
            <person name="Liu C."/>
            <person name="Sun Q."/>
        </authorList>
    </citation>
    <scope>NUCLEOTIDE SEQUENCE</scope>
    <source>
        <strain evidence="8">NSJ-24</strain>
    </source>
</reference>
<keyword evidence="4" id="KW-0456">Lyase</keyword>
<evidence type="ECO:0000256" key="2">
    <source>
        <dbReference type="ARBA" id="ARBA00005254"/>
    </source>
</evidence>
<dbReference type="GO" id="GO:0018812">
    <property type="term" value="F:3-hydroxyacyl-CoA dehydratase activity"/>
    <property type="evidence" value="ECO:0007669"/>
    <property type="project" value="UniProtKB-EC"/>
</dbReference>
<dbReference type="InterPro" id="IPR029045">
    <property type="entry name" value="ClpP/crotonase-like_dom_sf"/>
</dbReference>
<dbReference type="Gene3D" id="3.90.226.10">
    <property type="entry name" value="2-enoyl-CoA Hydratase, Chain A, domain 1"/>
    <property type="match status" value="1"/>
</dbReference>
<evidence type="ECO:0000256" key="1">
    <source>
        <dbReference type="ARBA" id="ARBA00005086"/>
    </source>
</evidence>
<evidence type="ECO:0000256" key="4">
    <source>
        <dbReference type="ARBA" id="ARBA00023239"/>
    </source>
</evidence>
<dbReference type="InterPro" id="IPR018376">
    <property type="entry name" value="Enoyl-CoA_hyd/isom_CS"/>
</dbReference>
<dbReference type="Gene3D" id="1.10.12.10">
    <property type="entry name" value="Lyase 2-enoyl-coa Hydratase, Chain A, domain 2"/>
    <property type="match status" value="1"/>
</dbReference>
<protein>
    <recommendedName>
        <fullName evidence="6">short-chain-enoyl-CoA hydratase</fullName>
        <ecNumber evidence="6">4.2.1.150</ecNumber>
    </recommendedName>
</protein>
<comment type="pathway">
    <text evidence="1">Lipid metabolism; butanoate metabolism.</text>
</comment>
<dbReference type="RefSeq" id="WP_187525445.1">
    <property type="nucleotide sequence ID" value="NZ_JACRTA010000003.1"/>
</dbReference>
<proteinExistence type="inferred from homology"/>
<comment type="caution">
    <text evidence="8">The sequence shown here is derived from an EMBL/GenBank/DDBJ whole genome shotgun (WGS) entry which is preliminary data.</text>
</comment>
<sequence>MDNVIFEKKQHTALITINKPHTLNALCESLISQINTALDTAENDPEIYTVIITGSGKTFIAGADIKEMYRKNETEIAVWAALGSDLNMRLENMDLPVIAAINGYALGGGLELALACDIRIASENARMGLPETSLGVICGAGGTQRLPRTVGESIAKEMIFTAEIIDAQKALNIRLINKITSKENLLNEAISLCRAIEKNGQIAVKSAKEAVNISRNSSIQGGCLIERKIFSKLFSTDDQKIGMGGFLAKEKNIKFKNK</sequence>